<organism evidence="3 4">
    <name type="scientific">Sistotremastrum suecicum HHB10207 ss-3</name>
    <dbReference type="NCBI Taxonomy" id="1314776"/>
    <lineage>
        <taxon>Eukaryota</taxon>
        <taxon>Fungi</taxon>
        <taxon>Dikarya</taxon>
        <taxon>Basidiomycota</taxon>
        <taxon>Agaricomycotina</taxon>
        <taxon>Agaricomycetes</taxon>
        <taxon>Sistotremastrales</taxon>
        <taxon>Sistotremastraceae</taxon>
        <taxon>Sistotremastrum</taxon>
    </lineage>
</organism>
<feature type="region of interest" description="Disordered" evidence="2">
    <location>
        <begin position="68"/>
        <end position="123"/>
    </location>
</feature>
<feature type="compositionally biased region" description="Basic and acidic residues" evidence="2">
    <location>
        <begin position="1"/>
        <end position="10"/>
    </location>
</feature>
<dbReference type="Proteomes" id="UP000076798">
    <property type="component" value="Unassembled WGS sequence"/>
</dbReference>
<feature type="compositionally biased region" description="Low complexity" evidence="2">
    <location>
        <begin position="140"/>
        <end position="154"/>
    </location>
</feature>
<sequence length="448" mass="49233">MSTLKHEIRQKQAHFNSLETSLLRSPRPLPPSIPSPPGTSPEPPFHSPGTPSIKVQRRASADVLAAYTANGPDSYIPLPTRSASTRPDEIKEGVPLSFGVNNLGSSQNGKRSASPTRTLSRIPVSSVGNARMLAEENHVPPQGQQGPEPSSSGSNHTPTSADLNASTTSSLQIPTSPMSSNPNRRSMGGAGTSKVLADLQTGVLNARNALENTKAQLRLSQRTVAQLTRQVEDLKDGRERLRLENEGLNNVVARKERLLQEVLERARKAEAEAQQLKTQFKTESTASKKAVREMETQLTESQALSQKSEREYITLKASIKDLVDGWHRDLEGLKADFAKREEAMKKEAEEVAVKYRSLMKLVQATQSERARLAALKEEKVKVETELENNFRAELESLKEQVSKSSLDQEAANKLAESISEELARFRRLIRSHRSSTSPTSSNDPIPTS</sequence>
<feature type="region of interest" description="Disordered" evidence="2">
    <location>
        <begin position="429"/>
        <end position="448"/>
    </location>
</feature>
<dbReference type="AlphaFoldDB" id="A0A165ZIK8"/>
<dbReference type="OrthoDB" id="6088208at2759"/>
<reference evidence="3 4" key="1">
    <citation type="journal article" date="2016" name="Mol. Biol. Evol.">
        <title>Comparative Genomics of Early-Diverging Mushroom-Forming Fungi Provides Insights into the Origins of Lignocellulose Decay Capabilities.</title>
        <authorList>
            <person name="Nagy L.G."/>
            <person name="Riley R."/>
            <person name="Tritt A."/>
            <person name="Adam C."/>
            <person name="Daum C."/>
            <person name="Floudas D."/>
            <person name="Sun H."/>
            <person name="Yadav J.S."/>
            <person name="Pangilinan J."/>
            <person name="Larsson K.H."/>
            <person name="Matsuura K."/>
            <person name="Barry K."/>
            <person name="Labutti K."/>
            <person name="Kuo R."/>
            <person name="Ohm R.A."/>
            <person name="Bhattacharya S.S."/>
            <person name="Shirouzu T."/>
            <person name="Yoshinaga Y."/>
            <person name="Martin F.M."/>
            <person name="Grigoriev I.V."/>
            <person name="Hibbett D.S."/>
        </authorList>
    </citation>
    <scope>NUCLEOTIDE SEQUENCE [LARGE SCALE GENOMIC DNA]</scope>
    <source>
        <strain evidence="3 4">HHB10207 ss-3</strain>
    </source>
</reference>
<accession>A0A165ZIK8</accession>
<keyword evidence="4" id="KW-1185">Reference proteome</keyword>
<keyword evidence="1" id="KW-0175">Coiled coil</keyword>
<evidence type="ECO:0000256" key="1">
    <source>
        <dbReference type="SAM" id="Coils"/>
    </source>
</evidence>
<feature type="compositionally biased region" description="Pro residues" evidence="2">
    <location>
        <begin position="27"/>
        <end position="46"/>
    </location>
</feature>
<protein>
    <recommendedName>
        <fullName evidence="5">SWI5-dependent HO expression protein 3</fullName>
    </recommendedName>
</protein>
<feature type="compositionally biased region" description="Polar residues" evidence="2">
    <location>
        <begin position="155"/>
        <end position="184"/>
    </location>
</feature>
<evidence type="ECO:0000313" key="4">
    <source>
        <dbReference type="Proteomes" id="UP000076798"/>
    </source>
</evidence>
<feature type="compositionally biased region" description="Polar residues" evidence="2">
    <location>
        <begin position="99"/>
        <end position="119"/>
    </location>
</feature>
<gene>
    <name evidence="3" type="ORF">SISSUDRAFT_1052941</name>
</gene>
<feature type="compositionally biased region" description="Low complexity" evidence="2">
    <location>
        <begin position="17"/>
        <end position="26"/>
    </location>
</feature>
<evidence type="ECO:0008006" key="5">
    <source>
        <dbReference type="Google" id="ProtNLM"/>
    </source>
</evidence>
<feature type="coiled-coil region" evidence="1">
    <location>
        <begin position="196"/>
        <end position="400"/>
    </location>
</feature>
<evidence type="ECO:0000313" key="3">
    <source>
        <dbReference type="EMBL" id="KZT34337.1"/>
    </source>
</evidence>
<name>A0A165ZIK8_9AGAM</name>
<evidence type="ECO:0000256" key="2">
    <source>
        <dbReference type="SAM" id="MobiDB-lite"/>
    </source>
</evidence>
<proteinExistence type="predicted"/>
<feature type="region of interest" description="Disordered" evidence="2">
    <location>
        <begin position="138"/>
        <end position="191"/>
    </location>
</feature>
<dbReference type="STRING" id="1314776.A0A165ZIK8"/>
<feature type="region of interest" description="Disordered" evidence="2">
    <location>
        <begin position="1"/>
        <end position="54"/>
    </location>
</feature>
<feature type="compositionally biased region" description="Low complexity" evidence="2">
    <location>
        <begin position="434"/>
        <end position="448"/>
    </location>
</feature>
<dbReference type="EMBL" id="KV428186">
    <property type="protein sequence ID" value="KZT34337.1"/>
    <property type="molecule type" value="Genomic_DNA"/>
</dbReference>